<keyword evidence="2" id="KW-0812">Transmembrane</keyword>
<proteinExistence type="predicted"/>
<feature type="transmembrane region" description="Helical" evidence="2">
    <location>
        <begin position="137"/>
        <end position="159"/>
    </location>
</feature>
<evidence type="ECO:0000256" key="2">
    <source>
        <dbReference type="SAM" id="Phobius"/>
    </source>
</evidence>
<sequence length="171" mass="17451">MQRSDETESATPSTSVSASDFGLDGFGTDSGEGDAAARRSESSGSGRRLGRVFSPKSFAVVLVCSLAGLLVGGAVPFVGFVTRFLGLFAVGFAVGLLASRRRYLEVGLAGALASGLTFVLSTLTTFVPFAVDFLAQYGVAVAGIGAGAGLLASLAGHYFGRDLRDGLTRDI</sequence>
<dbReference type="RefSeq" id="WP_379693519.1">
    <property type="nucleotide sequence ID" value="NZ_JBHSXH010000009.1"/>
</dbReference>
<feature type="compositionally biased region" description="Polar residues" evidence="1">
    <location>
        <begin position="7"/>
        <end position="18"/>
    </location>
</feature>
<evidence type="ECO:0000256" key="1">
    <source>
        <dbReference type="SAM" id="MobiDB-lite"/>
    </source>
</evidence>
<evidence type="ECO:0008006" key="5">
    <source>
        <dbReference type="Google" id="ProtNLM"/>
    </source>
</evidence>
<evidence type="ECO:0000313" key="4">
    <source>
        <dbReference type="Proteomes" id="UP001596408"/>
    </source>
</evidence>
<keyword evidence="4" id="KW-1185">Reference proteome</keyword>
<keyword evidence="2" id="KW-0472">Membrane</keyword>
<dbReference type="EMBL" id="JBHSXH010000009">
    <property type="protein sequence ID" value="MFC6824504.1"/>
    <property type="molecule type" value="Genomic_DNA"/>
</dbReference>
<gene>
    <name evidence="3" type="ORF">ACFQEV_05770</name>
</gene>
<feature type="transmembrane region" description="Helical" evidence="2">
    <location>
        <begin position="57"/>
        <end position="75"/>
    </location>
</feature>
<protein>
    <recommendedName>
        <fullName evidence="5">DUF5518 domain-containing protein</fullName>
    </recommendedName>
</protein>
<dbReference type="AlphaFoldDB" id="A0ABD5TW89"/>
<dbReference type="Proteomes" id="UP001596408">
    <property type="component" value="Unassembled WGS sequence"/>
</dbReference>
<accession>A0ABD5TW89</accession>
<feature type="transmembrane region" description="Helical" evidence="2">
    <location>
        <begin position="106"/>
        <end position="131"/>
    </location>
</feature>
<comment type="caution">
    <text evidence="3">The sequence shown here is derived from an EMBL/GenBank/DDBJ whole genome shotgun (WGS) entry which is preliminary data.</text>
</comment>
<keyword evidence="2" id="KW-1133">Transmembrane helix</keyword>
<feature type="region of interest" description="Disordered" evidence="1">
    <location>
        <begin position="1"/>
        <end position="48"/>
    </location>
</feature>
<feature type="transmembrane region" description="Helical" evidence="2">
    <location>
        <begin position="81"/>
        <end position="99"/>
    </location>
</feature>
<organism evidence="3 4">
    <name type="scientific">Halopelagius fulvigenes</name>
    <dbReference type="NCBI Taxonomy" id="1198324"/>
    <lineage>
        <taxon>Archaea</taxon>
        <taxon>Methanobacteriati</taxon>
        <taxon>Methanobacteriota</taxon>
        <taxon>Stenosarchaea group</taxon>
        <taxon>Halobacteria</taxon>
        <taxon>Halobacteriales</taxon>
        <taxon>Haloferacaceae</taxon>
    </lineage>
</organism>
<name>A0ABD5TW89_9EURY</name>
<evidence type="ECO:0000313" key="3">
    <source>
        <dbReference type="EMBL" id="MFC6824504.1"/>
    </source>
</evidence>
<reference evidence="3 4" key="1">
    <citation type="journal article" date="2019" name="Int. J. Syst. Evol. Microbiol.">
        <title>The Global Catalogue of Microorganisms (GCM) 10K type strain sequencing project: providing services to taxonomists for standard genome sequencing and annotation.</title>
        <authorList>
            <consortium name="The Broad Institute Genomics Platform"/>
            <consortium name="The Broad Institute Genome Sequencing Center for Infectious Disease"/>
            <person name="Wu L."/>
            <person name="Ma J."/>
        </authorList>
    </citation>
    <scope>NUCLEOTIDE SEQUENCE [LARGE SCALE GENOMIC DNA]</scope>
    <source>
        <strain evidence="3 4">YIM 94188</strain>
    </source>
</reference>